<dbReference type="AlphaFoldDB" id="A0A7R7IBL6"/>
<evidence type="ECO:0000256" key="2">
    <source>
        <dbReference type="PROSITE-ProRule" id="PRU01248"/>
    </source>
</evidence>
<proteinExistence type="predicted"/>
<dbReference type="InterPro" id="IPR044068">
    <property type="entry name" value="CB"/>
</dbReference>
<sequence>MEPRGKFPFENDWKPARADKLVEVNANPSSVLVKDKAISLQEVYDEFIHKQAKFDREKSTIKRYDSLFRNHLQPKWASRQIGAIKATELMDYLYSLSATHAHAYIVSIHKFMKVVWNFAENREYMKVNIIDKVTVPAKGVEEGEIQIYTVKQ</sequence>
<keyword evidence="5" id="KW-1185">Reference proteome</keyword>
<dbReference type="Gene3D" id="1.10.150.130">
    <property type="match status" value="1"/>
</dbReference>
<evidence type="ECO:0000259" key="3">
    <source>
        <dbReference type="PROSITE" id="PS51900"/>
    </source>
</evidence>
<evidence type="ECO:0000313" key="4">
    <source>
        <dbReference type="EMBL" id="BCN28939.1"/>
    </source>
</evidence>
<keyword evidence="1 2" id="KW-0238">DNA-binding</keyword>
<dbReference type="PROSITE" id="PS51900">
    <property type="entry name" value="CB"/>
    <property type="match status" value="1"/>
</dbReference>
<feature type="domain" description="Core-binding (CB)" evidence="3">
    <location>
        <begin position="38"/>
        <end position="116"/>
    </location>
</feature>
<dbReference type="RefSeq" id="WP_271714241.1">
    <property type="nucleotide sequence ID" value="NZ_AP024169.1"/>
</dbReference>
<dbReference type="KEGG" id="ahb:bsdtb5_02340"/>
<evidence type="ECO:0000256" key="1">
    <source>
        <dbReference type="ARBA" id="ARBA00023125"/>
    </source>
</evidence>
<evidence type="ECO:0000313" key="5">
    <source>
        <dbReference type="Proteomes" id="UP000595897"/>
    </source>
</evidence>
<dbReference type="GO" id="GO:0003677">
    <property type="term" value="F:DNA binding"/>
    <property type="evidence" value="ECO:0007669"/>
    <property type="project" value="UniProtKB-UniRule"/>
</dbReference>
<gene>
    <name evidence="4" type="ORF">bsdtb5_02340</name>
</gene>
<reference evidence="4 5" key="1">
    <citation type="submission" date="2020-11" db="EMBL/GenBank/DDBJ databases">
        <title>Draft genome sequencing of a Lachnospiraceae strain isolated from anoxic soil subjected to BSD treatment.</title>
        <authorList>
            <person name="Uek A."/>
            <person name="Tonouchi A."/>
        </authorList>
    </citation>
    <scope>NUCLEOTIDE SEQUENCE [LARGE SCALE GENOMIC DNA]</scope>
    <source>
        <strain evidence="4 5">TB5</strain>
    </source>
</reference>
<accession>A0A7R7IBL6</accession>
<name>A0A7R7IBL6_9FIRM</name>
<protein>
    <recommendedName>
        <fullName evidence="3">Core-binding (CB) domain-containing protein</fullName>
    </recommendedName>
</protein>
<dbReference type="InterPro" id="IPR011010">
    <property type="entry name" value="DNA_brk_join_enz"/>
</dbReference>
<dbReference type="InterPro" id="IPR010998">
    <property type="entry name" value="Integrase_recombinase_N"/>
</dbReference>
<dbReference type="Proteomes" id="UP000595897">
    <property type="component" value="Chromosome"/>
</dbReference>
<organism evidence="4 5">
    <name type="scientific">Anaeromicropila herbilytica</name>
    <dbReference type="NCBI Taxonomy" id="2785025"/>
    <lineage>
        <taxon>Bacteria</taxon>
        <taxon>Bacillati</taxon>
        <taxon>Bacillota</taxon>
        <taxon>Clostridia</taxon>
        <taxon>Lachnospirales</taxon>
        <taxon>Lachnospiraceae</taxon>
        <taxon>Anaeromicropila</taxon>
    </lineage>
</organism>
<dbReference type="EMBL" id="AP024169">
    <property type="protein sequence ID" value="BCN28939.1"/>
    <property type="molecule type" value="Genomic_DNA"/>
</dbReference>
<dbReference type="SUPFAM" id="SSF56349">
    <property type="entry name" value="DNA breaking-rejoining enzymes"/>
    <property type="match status" value="1"/>
</dbReference>